<accession>A0ABM6JAH2</accession>
<proteinExistence type="predicted"/>
<feature type="transmembrane region" description="Helical" evidence="1">
    <location>
        <begin position="28"/>
        <end position="47"/>
    </location>
</feature>
<evidence type="ECO:0008006" key="4">
    <source>
        <dbReference type="Google" id="ProtNLM"/>
    </source>
</evidence>
<evidence type="ECO:0000313" key="2">
    <source>
        <dbReference type="EMBL" id="ARC50495.1"/>
    </source>
</evidence>
<dbReference type="Proteomes" id="UP000191272">
    <property type="component" value="Chromosome"/>
</dbReference>
<evidence type="ECO:0000313" key="3">
    <source>
        <dbReference type="Proteomes" id="UP000191272"/>
    </source>
</evidence>
<reference evidence="3" key="1">
    <citation type="submission" date="2017-03" db="EMBL/GenBank/DDBJ databases">
        <title>FDA dAtabase for Regulatory Grade micrObial Sequences (FDA-ARGOS): Supporting development and validation of Infectious Disease Dx tests.</title>
        <authorList>
            <person name="Campos J."/>
            <person name="Goldberg B."/>
            <person name="Tallon L."/>
            <person name="Sadzewicz L."/>
            <person name="Sengamalay N."/>
            <person name="Ott S."/>
            <person name="Godinez A."/>
            <person name="Nagaraj S."/>
            <person name="Vyas G."/>
            <person name="Aluvathingal J."/>
            <person name="Nadendla S."/>
            <person name="Geyer C."/>
            <person name="Nandy P."/>
            <person name="Hobson J."/>
            <person name="Sichtig H."/>
        </authorList>
    </citation>
    <scope>NUCLEOTIDE SEQUENCE [LARGE SCALE GENOMIC DNA]</scope>
    <source>
        <strain evidence="3">FDAARGOS_260</strain>
    </source>
</reference>
<organism evidence="2 3">
    <name type="scientific">Neisseria mucosa</name>
    <dbReference type="NCBI Taxonomy" id="488"/>
    <lineage>
        <taxon>Bacteria</taxon>
        <taxon>Pseudomonadati</taxon>
        <taxon>Pseudomonadota</taxon>
        <taxon>Betaproteobacteria</taxon>
        <taxon>Neisseriales</taxon>
        <taxon>Neisseriaceae</taxon>
        <taxon>Neisseria</taxon>
    </lineage>
</organism>
<gene>
    <name evidence="2" type="ORF">A6J88_03745</name>
</gene>
<keyword evidence="1" id="KW-0812">Transmembrane</keyword>
<keyword evidence="1" id="KW-1133">Transmembrane helix</keyword>
<protein>
    <recommendedName>
        <fullName evidence="4">Lipoprotein</fullName>
    </recommendedName>
</protein>
<evidence type="ECO:0000256" key="1">
    <source>
        <dbReference type="SAM" id="Phobius"/>
    </source>
</evidence>
<keyword evidence="1" id="KW-0472">Membrane</keyword>
<keyword evidence="3" id="KW-1185">Reference proteome</keyword>
<sequence length="66" mass="7570">MRRNACAYRQRDFRQTGTKRKRQPIKQIISVVLLGLTLTGCRLMGWYPCDSLSGWCKPKKPAAIDS</sequence>
<name>A0ABM6JAH2_NEIMU</name>
<dbReference type="EMBL" id="CP020452">
    <property type="protein sequence ID" value="ARC50495.1"/>
    <property type="molecule type" value="Genomic_DNA"/>
</dbReference>